<dbReference type="SUPFAM" id="SSF56519">
    <property type="entry name" value="Penicillin binding protein dimerisation domain"/>
    <property type="match status" value="1"/>
</dbReference>
<dbReference type="InterPro" id="IPR005311">
    <property type="entry name" value="PBP_dimer"/>
</dbReference>
<comment type="subcellular location">
    <subcellularLocation>
        <location evidence="1">Membrane</location>
    </subcellularLocation>
</comment>
<feature type="domain" description="Penicillin-binding protein transpeptidase" evidence="4">
    <location>
        <begin position="274"/>
        <end position="591"/>
    </location>
</feature>
<evidence type="ECO:0000256" key="3">
    <source>
        <dbReference type="ARBA" id="ARBA00023136"/>
    </source>
</evidence>
<dbReference type="Gene3D" id="3.90.1310.10">
    <property type="entry name" value="Penicillin-binding protein 2a (Domain 2)"/>
    <property type="match status" value="1"/>
</dbReference>
<dbReference type="Pfam" id="PF03717">
    <property type="entry name" value="PBP_dimer"/>
    <property type="match status" value="1"/>
</dbReference>
<dbReference type="Proteomes" id="UP001596108">
    <property type="component" value="Unassembled WGS sequence"/>
</dbReference>
<dbReference type="SUPFAM" id="SSF56601">
    <property type="entry name" value="beta-lactamase/transpeptidase-like"/>
    <property type="match status" value="1"/>
</dbReference>
<sequence>MNREWARRAFHVLLLIAVVLGVEGARLAWLQLGFGNARTASGSLLSNAVMQRSDGLLLDSGRGQFRDRYGRLMTGETVQTLAAFPDNGMPRGTATSLDSVSRALKVESATLEDWLAKLREPAFWKEKSSLRALDLSDAQIKAVNEAGLTGVAVLPVLNRYPKSIAPLHAIGYISQHPERVQELYGTQVAKRDMSITRPIGGSGLEKSMDRLLQGIGPTAVIQVTDAKRQPLHGLGLRMMLPNNEHYPLQVTTTIDLDIQQAVDRVLEGNRIKKGAVVVLDAENADIAAMASLPRLNPYSIGELGTDERNHALHAEPPGSVFKTVTLAAAIESGIARWDDVFYCSGHYGKYGLKCWKHEGHGVITLKEAFAQSCNVVFAQLAERMDPAWLQITADRLGLGRQIGWHTEKFVDGAPLRLLQEEEQGEIFLSRKLAEDGGIRAGTGIGQRDVRVTPLQAANMVVSVLHDGKVLSPRLVKDVRYADGGIMTDVPVHAAKSKYGQIEPRTAALLRDGMRAVVQSGTAERALAGSDWPLAGKSGTAELAGKDKARNDHWFVGYGPAKGKPHYAVAVLLEDQPAGLRNRAAELFGEIMAQLRLLDHRAAERAAER</sequence>
<dbReference type="Gene3D" id="3.40.710.10">
    <property type="entry name" value="DD-peptidase/beta-lactamase superfamily"/>
    <property type="match status" value="1"/>
</dbReference>
<feature type="domain" description="Penicillin-binding protein dimerisation" evidence="5">
    <location>
        <begin position="60"/>
        <end position="220"/>
    </location>
</feature>
<protein>
    <submittedName>
        <fullName evidence="6">Peptidoglycan D,D-transpeptidase FtsI family protein</fullName>
    </submittedName>
</protein>
<gene>
    <name evidence="6" type="ORF">ACFPQ4_21535</name>
</gene>
<comment type="similarity">
    <text evidence="2">Belongs to the transpeptidase family.</text>
</comment>
<evidence type="ECO:0000259" key="4">
    <source>
        <dbReference type="Pfam" id="PF00905"/>
    </source>
</evidence>
<dbReference type="InterPro" id="IPR001460">
    <property type="entry name" value="PCN-bd_Tpept"/>
</dbReference>
<evidence type="ECO:0000259" key="5">
    <source>
        <dbReference type="Pfam" id="PF03717"/>
    </source>
</evidence>
<dbReference type="EMBL" id="JBHSNC010000057">
    <property type="protein sequence ID" value="MFC5532007.1"/>
    <property type="molecule type" value="Genomic_DNA"/>
</dbReference>
<dbReference type="PANTHER" id="PTHR30627:SF24">
    <property type="entry name" value="PENICILLIN-BINDING PROTEIN 4B"/>
    <property type="match status" value="1"/>
</dbReference>
<keyword evidence="7" id="KW-1185">Reference proteome</keyword>
<evidence type="ECO:0000256" key="2">
    <source>
        <dbReference type="ARBA" id="ARBA00007171"/>
    </source>
</evidence>
<dbReference type="InterPro" id="IPR050515">
    <property type="entry name" value="Beta-lactam/transpept"/>
</dbReference>
<dbReference type="InterPro" id="IPR036138">
    <property type="entry name" value="PBP_dimer_sf"/>
</dbReference>
<proteinExistence type="inferred from homology"/>
<comment type="caution">
    <text evidence="6">The sequence shown here is derived from an EMBL/GenBank/DDBJ whole genome shotgun (WGS) entry which is preliminary data.</text>
</comment>
<evidence type="ECO:0000313" key="6">
    <source>
        <dbReference type="EMBL" id="MFC5532007.1"/>
    </source>
</evidence>
<evidence type="ECO:0000313" key="7">
    <source>
        <dbReference type="Proteomes" id="UP001596108"/>
    </source>
</evidence>
<keyword evidence="3" id="KW-0472">Membrane</keyword>
<accession>A0ABW0R835</accession>
<dbReference type="InterPro" id="IPR012338">
    <property type="entry name" value="Beta-lactam/transpept-like"/>
</dbReference>
<name>A0ABW0R835_9BACL</name>
<reference evidence="7" key="1">
    <citation type="journal article" date="2019" name="Int. J. Syst. Evol. Microbiol.">
        <title>The Global Catalogue of Microorganisms (GCM) 10K type strain sequencing project: providing services to taxonomists for standard genome sequencing and annotation.</title>
        <authorList>
            <consortium name="The Broad Institute Genomics Platform"/>
            <consortium name="The Broad Institute Genome Sequencing Center for Infectious Disease"/>
            <person name="Wu L."/>
            <person name="Ma J."/>
        </authorList>
    </citation>
    <scope>NUCLEOTIDE SEQUENCE [LARGE SCALE GENOMIC DNA]</scope>
    <source>
        <strain evidence="7">CGMCC 1.18578</strain>
    </source>
</reference>
<dbReference type="PANTHER" id="PTHR30627">
    <property type="entry name" value="PEPTIDOGLYCAN D,D-TRANSPEPTIDASE"/>
    <property type="match status" value="1"/>
</dbReference>
<organism evidence="6 7">
    <name type="scientific">Cohnella yongneupensis</name>
    <dbReference type="NCBI Taxonomy" id="425006"/>
    <lineage>
        <taxon>Bacteria</taxon>
        <taxon>Bacillati</taxon>
        <taxon>Bacillota</taxon>
        <taxon>Bacilli</taxon>
        <taxon>Bacillales</taxon>
        <taxon>Paenibacillaceae</taxon>
        <taxon>Cohnella</taxon>
    </lineage>
</organism>
<evidence type="ECO:0000256" key="1">
    <source>
        <dbReference type="ARBA" id="ARBA00004370"/>
    </source>
</evidence>
<dbReference type="RefSeq" id="WP_378113980.1">
    <property type="nucleotide sequence ID" value="NZ_JBHSNC010000057.1"/>
</dbReference>
<dbReference type="Pfam" id="PF00905">
    <property type="entry name" value="Transpeptidase"/>
    <property type="match status" value="1"/>
</dbReference>